<comment type="caution">
    <text evidence="3">The sequence shown here is derived from an EMBL/GenBank/DDBJ whole genome shotgun (WGS) entry which is preliminary data.</text>
</comment>
<dbReference type="SUPFAM" id="SSF143968">
    <property type="entry name" value="UbiD C-terminal domain-like"/>
    <property type="match status" value="1"/>
</dbReference>
<feature type="non-terminal residue" evidence="3">
    <location>
        <position position="1"/>
    </location>
</feature>
<accession>X0U962</accession>
<dbReference type="InterPro" id="IPR048304">
    <property type="entry name" value="UbiD_Rift_dom"/>
</dbReference>
<feature type="domain" description="3-octaprenyl-4-hydroxybenzoate carboxy-lyase-like C-terminal" evidence="2">
    <location>
        <begin position="97"/>
        <end position="192"/>
    </location>
</feature>
<evidence type="ECO:0008006" key="4">
    <source>
        <dbReference type="Google" id="ProtNLM"/>
    </source>
</evidence>
<dbReference type="GO" id="GO:0008694">
    <property type="term" value="F:4-hydroxy-3-polyprenylbenzoate decarboxylase activity"/>
    <property type="evidence" value="ECO:0007669"/>
    <property type="project" value="TreeGrafter"/>
</dbReference>
<protein>
    <recommendedName>
        <fullName evidence="4">UbiD family decarboxylase</fullName>
    </recommendedName>
</protein>
<name>X0U962_9ZZZZ</name>
<gene>
    <name evidence="3" type="ORF">S01H1_41856</name>
</gene>
<dbReference type="GO" id="GO:0006744">
    <property type="term" value="P:ubiquinone biosynthetic process"/>
    <property type="evidence" value="ECO:0007669"/>
    <property type="project" value="TreeGrafter"/>
</dbReference>
<dbReference type="InterPro" id="IPR049381">
    <property type="entry name" value="UbiD-like_C"/>
</dbReference>
<sequence>GTFLGTLYGEPVEVVKCETNDLEVPAGAEVVIEGHVSITRDATEGPYAEFHGYALPETSPEPVYTIEAITYRDNPIWPISATGRPPDDSQIAPAVGVSAEVLALLRNAGLPITTAWLLVDTACHWMIITVPKVWRERLPAVTTTGIVHRIGELMSASRVGHMCPVTYVLDDDIDPSNISDVLWALGTRIHPNLRQEHWPVPILPWYQCYTQEERHSGRGPIVIHDGLLTALEDGEARPATFDSLYPAELRQRVLAAESR</sequence>
<proteinExistence type="predicted"/>
<organism evidence="3">
    <name type="scientific">marine sediment metagenome</name>
    <dbReference type="NCBI Taxonomy" id="412755"/>
    <lineage>
        <taxon>unclassified sequences</taxon>
        <taxon>metagenomes</taxon>
        <taxon>ecological metagenomes</taxon>
    </lineage>
</organism>
<dbReference type="EMBL" id="BARS01026571">
    <property type="protein sequence ID" value="GAG02080.1"/>
    <property type="molecule type" value="Genomic_DNA"/>
</dbReference>
<dbReference type="Pfam" id="PF01977">
    <property type="entry name" value="UbiD"/>
    <property type="match status" value="1"/>
</dbReference>
<dbReference type="InterPro" id="IPR002830">
    <property type="entry name" value="UbiD"/>
</dbReference>
<evidence type="ECO:0000259" key="2">
    <source>
        <dbReference type="Pfam" id="PF20696"/>
    </source>
</evidence>
<dbReference type="AlphaFoldDB" id="X0U962"/>
<evidence type="ECO:0000259" key="1">
    <source>
        <dbReference type="Pfam" id="PF01977"/>
    </source>
</evidence>
<dbReference type="Pfam" id="PF20696">
    <property type="entry name" value="UbiD_C"/>
    <property type="match status" value="1"/>
</dbReference>
<dbReference type="PANTHER" id="PTHR30108:SF17">
    <property type="entry name" value="FERULIC ACID DECARBOXYLASE 1"/>
    <property type="match status" value="1"/>
</dbReference>
<dbReference type="PANTHER" id="PTHR30108">
    <property type="entry name" value="3-OCTAPRENYL-4-HYDROXYBENZOATE CARBOXY-LYASE-RELATED"/>
    <property type="match status" value="1"/>
</dbReference>
<dbReference type="GO" id="GO:0005829">
    <property type="term" value="C:cytosol"/>
    <property type="evidence" value="ECO:0007669"/>
    <property type="project" value="TreeGrafter"/>
</dbReference>
<dbReference type="SUPFAM" id="SSF50475">
    <property type="entry name" value="FMN-binding split barrel"/>
    <property type="match status" value="1"/>
</dbReference>
<reference evidence="3" key="1">
    <citation type="journal article" date="2014" name="Front. Microbiol.">
        <title>High frequency of phylogenetically diverse reductive dehalogenase-homologous genes in deep subseafloor sedimentary metagenomes.</title>
        <authorList>
            <person name="Kawai M."/>
            <person name="Futagami T."/>
            <person name="Toyoda A."/>
            <person name="Takaki Y."/>
            <person name="Nishi S."/>
            <person name="Hori S."/>
            <person name="Arai W."/>
            <person name="Tsubouchi T."/>
            <person name="Morono Y."/>
            <person name="Uchiyama I."/>
            <person name="Ito T."/>
            <person name="Fujiyama A."/>
            <person name="Inagaki F."/>
            <person name="Takami H."/>
        </authorList>
    </citation>
    <scope>NUCLEOTIDE SEQUENCE</scope>
    <source>
        <strain evidence="3">Expedition CK06-06</strain>
    </source>
</reference>
<feature type="domain" description="3-octaprenyl-4-hydroxybenzoate carboxy-lyase-like Rift-related" evidence="1">
    <location>
        <begin position="3"/>
        <end position="85"/>
    </location>
</feature>
<dbReference type="Gene3D" id="3.40.1670.10">
    <property type="entry name" value="UbiD C-terminal domain-like"/>
    <property type="match status" value="1"/>
</dbReference>
<evidence type="ECO:0000313" key="3">
    <source>
        <dbReference type="EMBL" id="GAG02080.1"/>
    </source>
</evidence>